<sequence length="157" mass="17785">MDDCQRAADGAPMLKTSRRFVPPVGPSAVRPVRRIIVDAFLESVAVRSAIAHEFVCWHRRYRARQKRNIRRAPGHEHARMIIARTLVAESHSFKSPREKEKGAVCKRRCRQNKSDVTILVRKSSPSYCSRLATRLPPNFALGDRCASTGETRSGLNY</sequence>
<proteinExistence type="predicted"/>
<organism evidence="1 2">
    <name type="scientific">Plectus sambesii</name>
    <dbReference type="NCBI Taxonomy" id="2011161"/>
    <lineage>
        <taxon>Eukaryota</taxon>
        <taxon>Metazoa</taxon>
        <taxon>Ecdysozoa</taxon>
        <taxon>Nematoda</taxon>
        <taxon>Chromadorea</taxon>
        <taxon>Plectida</taxon>
        <taxon>Plectina</taxon>
        <taxon>Plectoidea</taxon>
        <taxon>Plectidae</taxon>
        <taxon>Plectus</taxon>
    </lineage>
</organism>
<accession>A0A914V5K3</accession>
<protein>
    <submittedName>
        <fullName evidence="2">Uncharacterized protein</fullName>
    </submittedName>
</protein>
<dbReference type="AlphaFoldDB" id="A0A914V5K3"/>
<dbReference type="Proteomes" id="UP000887566">
    <property type="component" value="Unplaced"/>
</dbReference>
<reference evidence="2" key="1">
    <citation type="submission" date="2022-11" db="UniProtKB">
        <authorList>
            <consortium name="WormBaseParasite"/>
        </authorList>
    </citation>
    <scope>IDENTIFICATION</scope>
</reference>
<dbReference type="WBParaSite" id="PSAMB.scaffold1567size29920.g13817.t1">
    <property type="protein sequence ID" value="PSAMB.scaffold1567size29920.g13817.t1"/>
    <property type="gene ID" value="PSAMB.scaffold1567size29920.g13817"/>
</dbReference>
<name>A0A914V5K3_9BILA</name>
<keyword evidence="1" id="KW-1185">Reference proteome</keyword>
<evidence type="ECO:0000313" key="2">
    <source>
        <dbReference type="WBParaSite" id="PSAMB.scaffold1567size29920.g13817.t1"/>
    </source>
</evidence>
<evidence type="ECO:0000313" key="1">
    <source>
        <dbReference type="Proteomes" id="UP000887566"/>
    </source>
</evidence>